<dbReference type="Proteomes" id="UP000054559">
    <property type="component" value="Unassembled WGS sequence"/>
</dbReference>
<feature type="region of interest" description="Disordered" evidence="1">
    <location>
        <begin position="1"/>
        <end position="39"/>
    </location>
</feature>
<accession>A0A0J8R214</accession>
<dbReference type="EMBL" id="DS268121">
    <property type="protein sequence ID" value="KMU77708.1"/>
    <property type="molecule type" value="Genomic_DNA"/>
</dbReference>
<name>A0A0J8R214_COCIT</name>
<gene>
    <name evidence="2" type="ORF">CISG_01464</name>
</gene>
<proteinExistence type="predicted"/>
<evidence type="ECO:0000313" key="3">
    <source>
        <dbReference type="Proteomes" id="UP000054559"/>
    </source>
</evidence>
<reference evidence="3" key="1">
    <citation type="journal article" date="2010" name="Genome Res.">
        <title>Population genomic sequencing of Coccidioides fungi reveals recent hybridization and transposon control.</title>
        <authorList>
            <person name="Neafsey D.E."/>
            <person name="Barker B.M."/>
            <person name="Sharpton T.J."/>
            <person name="Stajich J.E."/>
            <person name="Park D.J."/>
            <person name="Whiston E."/>
            <person name="Hung C.-Y."/>
            <person name="McMahan C."/>
            <person name="White J."/>
            <person name="Sykes S."/>
            <person name="Heiman D."/>
            <person name="Young S."/>
            <person name="Zeng Q."/>
            <person name="Abouelleil A."/>
            <person name="Aftuck L."/>
            <person name="Bessette D."/>
            <person name="Brown A."/>
            <person name="FitzGerald M."/>
            <person name="Lui A."/>
            <person name="Macdonald J.P."/>
            <person name="Priest M."/>
            <person name="Orbach M.J."/>
            <person name="Galgiani J.N."/>
            <person name="Kirkland T.N."/>
            <person name="Cole G.T."/>
            <person name="Birren B.W."/>
            <person name="Henn M.R."/>
            <person name="Taylor J.W."/>
            <person name="Rounsley S.D."/>
        </authorList>
    </citation>
    <scope>NUCLEOTIDE SEQUENCE [LARGE SCALE GENOMIC DNA]</scope>
    <source>
        <strain evidence="3">RMSCC 3703</strain>
    </source>
</reference>
<organism evidence="2 3">
    <name type="scientific">Coccidioides immitis RMSCC 3703</name>
    <dbReference type="NCBI Taxonomy" id="454286"/>
    <lineage>
        <taxon>Eukaryota</taxon>
        <taxon>Fungi</taxon>
        <taxon>Dikarya</taxon>
        <taxon>Ascomycota</taxon>
        <taxon>Pezizomycotina</taxon>
        <taxon>Eurotiomycetes</taxon>
        <taxon>Eurotiomycetidae</taxon>
        <taxon>Onygenales</taxon>
        <taxon>Onygenaceae</taxon>
        <taxon>Coccidioides</taxon>
    </lineage>
</organism>
<evidence type="ECO:0000256" key="1">
    <source>
        <dbReference type="SAM" id="MobiDB-lite"/>
    </source>
</evidence>
<evidence type="ECO:0000313" key="2">
    <source>
        <dbReference type="EMBL" id="KMU77708.1"/>
    </source>
</evidence>
<sequence length="101" mass="11254">MGRAPSMPTVRQLAELATTSPSPAELAKRSPPPMTGFTRAITKTHDNISANANFRHMHSMTVFTVQSEVKRSVVDFGNDRRGRFIEPGRVGHFLSRRGNEF</sequence>
<protein>
    <submittedName>
        <fullName evidence="2">Uncharacterized protein</fullName>
    </submittedName>
</protein>
<dbReference type="AlphaFoldDB" id="A0A0J8R214"/>